<accession>A0A915YJK0</accession>
<evidence type="ECO:0000259" key="7">
    <source>
        <dbReference type="Pfam" id="PF00828"/>
    </source>
</evidence>
<evidence type="ECO:0000256" key="1">
    <source>
        <dbReference type="ARBA" id="ARBA00007320"/>
    </source>
</evidence>
<comment type="subunit">
    <text evidence="4">Part of the 50S ribosomal subunit.</text>
</comment>
<name>A0A915YJK0_9BACT</name>
<dbReference type="InterPro" id="IPR030878">
    <property type="entry name" value="Ribosomal_uL15"/>
</dbReference>
<keyword evidence="9" id="KW-1185">Reference proteome</keyword>
<reference evidence="8" key="1">
    <citation type="submission" date="2022-09" db="EMBL/GenBank/DDBJ databases">
        <title>Aureispira anguillicida sp. nov., isolated from Leptocephalus of Japanese eel Anguilla japonica.</title>
        <authorList>
            <person name="Yuasa K."/>
            <person name="Mekata T."/>
            <person name="Ikunari K."/>
        </authorList>
    </citation>
    <scope>NUCLEOTIDE SEQUENCE</scope>
    <source>
        <strain evidence="8">EL160426</strain>
    </source>
</reference>
<dbReference type="InterPro" id="IPR005749">
    <property type="entry name" value="Ribosomal_uL15_bac-type"/>
</dbReference>
<dbReference type="InterPro" id="IPR001196">
    <property type="entry name" value="Ribosomal_uL15_CS"/>
</dbReference>
<evidence type="ECO:0000256" key="6">
    <source>
        <dbReference type="SAM" id="MobiDB-lite"/>
    </source>
</evidence>
<comment type="function">
    <text evidence="4">Binds to the 23S rRNA.</text>
</comment>
<dbReference type="GO" id="GO:0022625">
    <property type="term" value="C:cytosolic large ribosomal subunit"/>
    <property type="evidence" value="ECO:0007669"/>
    <property type="project" value="TreeGrafter"/>
</dbReference>
<proteinExistence type="inferred from homology"/>
<dbReference type="SUPFAM" id="SSF52080">
    <property type="entry name" value="Ribosomal proteins L15p and L18e"/>
    <property type="match status" value="2"/>
</dbReference>
<dbReference type="GO" id="GO:0019843">
    <property type="term" value="F:rRNA binding"/>
    <property type="evidence" value="ECO:0007669"/>
    <property type="project" value="UniProtKB-UniRule"/>
</dbReference>
<dbReference type="InterPro" id="IPR021131">
    <property type="entry name" value="Ribosomal_uL15/eL18"/>
</dbReference>
<organism evidence="8 9">
    <name type="scientific">Aureispira anguillae</name>
    <dbReference type="NCBI Taxonomy" id="2864201"/>
    <lineage>
        <taxon>Bacteria</taxon>
        <taxon>Pseudomonadati</taxon>
        <taxon>Bacteroidota</taxon>
        <taxon>Saprospiria</taxon>
        <taxon>Saprospirales</taxon>
        <taxon>Saprospiraceae</taxon>
        <taxon>Aureispira</taxon>
    </lineage>
</organism>
<keyword evidence="2 4" id="KW-0689">Ribosomal protein</keyword>
<dbReference type="Gene3D" id="3.100.10.10">
    <property type="match status" value="2"/>
</dbReference>
<dbReference type="PANTHER" id="PTHR12934">
    <property type="entry name" value="50S RIBOSOMAL PROTEIN L15"/>
    <property type="match status" value="1"/>
</dbReference>
<evidence type="ECO:0000256" key="5">
    <source>
        <dbReference type="RuleBase" id="RU003888"/>
    </source>
</evidence>
<dbReference type="GO" id="GO:0006412">
    <property type="term" value="P:translation"/>
    <property type="evidence" value="ECO:0007669"/>
    <property type="project" value="UniProtKB-UniRule"/>
</dbReference>
<dbReference type="PROSITE" id="PS00475">
    <property type="entry name" value="RIBOSOMAL_L15"/>
    <property type="match status" value="1"/>
</dbReference>
<dbReference type="EMBL" id="AP026867">
    <property type="protein sequence ID" value="BDS14194.1"/>
    <property type="molecule type" value="Genomic_DNA"/>
</dbReference>
<dbReference type="Proteomes" id="UP001060919">
    <property type="component" value="Chromosome"/>
</dbReference>
<dbReference type="GO" id="GO:0003735">
    <property type="term" value="F:structural constituent of ribosome"/>
    <property type="evidence" value="ECO:0007669"/>
    <property type="project" value="InterPro"/>
</dbReference>
<feature type="domain" description="Large ribosomal subunit protein uL15/eL18" evidence="7">
    <location>
        <begin position="157"/>
        <end position="225"/>
    </location>
</feature>
<gene>
    <name evidence="4" type="primary">rplO</name>
    <name evidence="8" type="ORF">AsAng_0049720</name>
</gene>
<comment type="similarity">
    <text evidence="1 4 5">Belongs to the universal ribosomal protein uL15 family.</text>
</comment>
<feature type="domain" description="Large ribosomal subunit protein uL15/eL18" evidence="7">
    <location>
        <begin position="83"/>
        <end position="152"/>
    </location>
</feature>
<evidence type="ECO:0000256" key="4">
    <source>
        <dbReference type="HAMAP-Rule" id="MF_01341"/>
    </source>
</evidence>
<evidence type="ECO:0000313" key="9">
    <source>
        <dbReference type="Proteomes" id="UP001060919"/>
    </source>
</evidence>
<protein>
    <recommendedName>
        <fullName evidence="4">Large ribosomal subunit protein uL15</fullName>
    </recommendedName>
</protein>
<dbReference type="HAMAP" id="MF_01341">
    <property type="entry name" value="Ribosomal_uL15"/>
    <property type="match status" value="1"/>
</dbReference>
<keyword evidence="3 4" id="KW-0687">Ribonucleoprotein</keyword>
<dbReference type="KEGG" id="aup:AsAng_0049720"/>
<sequence>MKLNNLKPAKGSVKNKKRIARGVGAGSGRTATRGHKGAKSRSGNSNMRYFEGGQMPLQKLVPKRGFKNTHRRYQSSRPAEYTPLNLSQLEYFAAKHDLKEITAAILAELGICSANTVYKVLAGGELKTALEVTANRFSASAKKAIVDAGGKAFIQFKLNTLQGIADADNVDKIDAALIRKHFSFVGEDDSIHVIADGTISNKLTLEVHKISEEAKAQVEALGGTVALV</sequence>
<keyword evidence="4" id="KW-0694">RNA-binding</keyword>
<dbReference type="AlphaFoldDB" id="A0A915YJK0"/>
<dbReference type="RefSeq" id="WP_264789419.1">
    <property type="nucleotide sequence ID" value="NZ_AP026867.1"/>
</dbReference>
<evidence type="ECO:0000313" key="8">
    <source>
        <dbReference type="EMBL" id="BDS14194.1"/>
    </source>
</evidence>
<dbReference type="PANTHER" id="PTHR12934:SF11">
    <property type="entry name" value="LARGE RIBOSOMAL SUBUNIT PROTEIN UL15M"/>
    <property type="match status" value="1"/>
</dbReference>
<dbReference type="Pfam" id="PF00828">
    <property type="entry name" value="Ribosomal_L27A"/>
    <property type="match status" value="2"/>
</dbReference>
<dbReference type="InterPro" id="IPR036227">
    <property type="entry name" value="Ribosomal_uL15/eL18_sf"/>
</dbReference>
<keyword evidence="4" id="KW-0699">rRNA-binding</keyword>
<evidence type="ECO:0000256" key="3">
    <source>
        <dbReference type="ARBA" id="ARBA00023274"/>
    </source>
</evidence>
<feature type="region of interest" description="Disordered" evidence="6">
    <location>
        <begin position="1"/>
        <end position="46"/>
    </location>
</feature>
<dbReference type="NCBIfam" id="TIGR01071">
    <property type="entry name" value="rplO_bact"/>
    <property type="match status" value="1"/>
</dbReference>
<evidence type="ECO:0000256" key="2">
    <source>
        <dbReference type="ARBA" id="ARBA00022980"/>
    </source>
</evidence>